<protein>
    <submittedName>
        <fullName evidence="1">Uncharacterized protein</fullName>
    </submittedName>
</protein>
<evidence type="ECO:0000313" key="1">
    <source>
        <dbReference type="EMBL" id="DAE92055.1"/>
    </source>
</evidence>
<organism evidence="1">
    <name type="scientific">Siphoviridae sp. ctKy93</name>
    <dbReference type="NCBI Taxonomy" id="2827569"/>
    <lineage>
        <taxon>Viruses</taxon>
        <taxon>Duplodnaviria</taxon>
        <taxon>Heunggongvirae</taxon>
        <taxon>Uroviricota</taxon>
        <taxon>Caudoviricetes</taxon>
    </lineage>
</organism>
<sequence>MQVSIPAKKSRVYVLLNEQNMITRLEGEYSLPSDLTNWTLIDEGYGDKFSLAQSHYLAKPLYTQDGIPQYKLDDGVVTPRTEDEIEADRSKLPQSEIQPTNKELMDAILELSKTMEA</sequence>
<accession>A0A8S5RRD6</accession>
<dbReference type="EMBL" id="BK057793">
    <property type="protein sequence ID" value="DAE92055.1"/>
    <property type="molecule type" value="Genomic_DNA"/>
</dbReference>
<name>A0A8S5RRD6_9CAUD</name>
<proteinExistence type="predicted"/>
<reference evidence="1" key="1">
    <citation type="journal article" date="2021" name="Proc. Natl. Acad. Sci. U.S.A.">
        <title>A Catalog of Tens of Thousands of Viruses from Human Metagenomes Reveals Hidden Associations with Chronic Diseases.</title>
        <authorList>
            <person name="Tisza M.J."/>
            <person name="Buck C.B."/>
        </authorList>
    </citation>
    <scope>NUCLEOTIDE SEQUENCE</scope>
    <source>
        <strain evidence="1">CtKy93</strain>
    </source>
</reference>